<comment type="caution">
    <text evidence="2">The sequence shown here is derived from an EMBL/GenBank/DDBJ whole genome shotgun (WGS) entry which is preliminary data.</text>
</comment>
<gene>
    <name evidence="2" type="ORF">JOQ06_028613</name>
</gene>
<protein>
    <submittedName>
        <fullName evidence="2">Uncharacterized protein</fullName>
    </submittedName>
</protein>
<keyword evidence="3" id="KW-1185">Reference proteome</keyword>
<organism evidence="2 3">
    <name type="scientific">Pogonophryne albipinna</name>
    <dbReference type="NCBI Taxonomy" id="1090488"/>
    <lineage>
        <taxon>Eukaryota</taxon>
        <taxon>Metazoa</taxon>
        <taxon>Chordata</taxon>
        <taxon>Craniata</taxon>
        <taxon>Vertebrata</taxon>
        <taxon>Euteleostomi</taxon>
        <taxon>Actinopterygii</taxon>
        <taxon>Neopterygii</taxon>
        <taxon>Teleostei</taxon>
        <taxon>Neoteleostei</taxon>
        <taxon>Acanthomorphata</taxon>
        <taxon>Eupercaria</taxon>
        <taxon>Perciformes</taxon>
        <taxon>Notothenioidei</taxon>
        <taxon>Pogonophryne</taxon>
    </lineage>
</organism>
<reference evidence="2" key="1">
    <citation type="submission" date="2022-11" db="EMBL/GenBank/DDBJ databases">
        <title>Chromosome-level genome of Pogonophryne albipinna.</title>
        <authorList>
            <person name="Jo E."/>
        </authorList>
    </citation>
    <scope>NUCLEOTIDE SEQUENCE</scope>
    <source>
        <strain evidence="2">SGF0006</strain>
        <tissue evidence="2">Muscle</tissue>
    </source>
</reference>
<feature type="compositionally biased region" description="Low complexity" evidence="1">
    <location>
        <begin position="59"/>
        <end position="73"/>
    </location>
</feature>
<evidence type="ECO:0000313" key="2">
    <source>
        <dbReference type="EMBL" id="KAJ4939152.1"/>
    </source>
</evidence>
<feature type="region of interest" description="Disordered" evidence="1">
    <location>
        <begin position="47"/>
        <end position="82"/>
    </location>
</feature>
<proteinExistence type="predicted"/>
<dbReference type="Proteomes" id="UP001219934">
    <property type="component" value="Unassembled WGS sequence"/>
</dbReference>
<evidence type="ECO:0000256" key="1">
    <source>
        <dbReference type="SAM" id="MobiDB-lite"/>
    </source>
</evidence>
<dbReference type="AlphaFoldDB" id="A0AAD6B987"/>
<evidence type="ECO:0000313" key="3">
    <source>
        <dbReference type="Proteomes" id="UP001219934"/>
    </source>
</evidence>
<sequence length="82" mass="8525">MVSLCKFTRCHADLSLGYLLVHDGARHLAHLAEAELRGVQKHRLAAQTDLDVEGDNIPSSSSISSTSISSTSSPGAGVVGPP</sequence>
<accession>A0AAD6B987</accession>
<dbReference type="EMBL" id="JAPTMU010000008">
    <property type="protein sequence ID" value="KAJ4939152.1"/>
    <property type="molecule type" value="Genomic_DNA"/>
</dbReference>
<name>A0AAD6B987_9TELE</name>